<dbReference type="PANTHER" id="PTHR12305">
    <property type="entry name" value="PHOSPHATASE WITH HOMOLOGY TO TENSIN"/>
    <property type="match status" value="1"/>
</dbReference>
<proteinExistence type="predicted"/>
<dbReference type="AlphaFoldDB" id="A0AA35RRD1"/>
<dbReference type="GO" id="GO:0008285">
    <property type="term" value="P:negative regulation of cell population proliferation"/>
    <property type="evidence" value="ECO:0007669"/>
    <property type="project" value="TreeGrafter"/>
</dbReference>
<dbReference type="InterPro" id="IPR014020">
    <property type="entry name" value="Tensin_C2-dom"/>
</dbReference>
<dbReference type="GO" id="GO:0046856">
    <property type="term" value="P:phosphatidylinositol dephosphorylation"/>
    <property type="evidence" value="ECO:0007669"/>
    <property type="project" value="TreeGrafter"/>
</dbReference>
<organism evidence="2 3">
    <name type="scientific">Geodia barretti</name>
    <name type="common">Barrett's horny sponge</name>
    <dbReference type="NCBI Taxonomy" id="519541"/>
    <lineage>
        <taxon>Eukaryota</taxon>
        <taxon>Metazoa</taxon>
        <taxon>Porifera</taxon>
        <taxon>Demospongiae</taxon>
        <taxon>Heteroscleromorpha</taxon>
        <taxon>Tetractinellida</taxon>
        <taxon>Astrophorina</taxon>
        <taxon>Geodiidae</taxon>
        <taxon>Geodia</taxon>
    </lineage>
</organism>
<dbReference type="SUPFAM" id="SSF49562">
    <property type="entry name" value="C2 domain (Calcium/lipid-binding domain, CaLB)"/>
    <property type="match status" value="1"/>
</dbReference>
<name>A0AA35RRD1_GEOBA</name>
<dbReference type="EMBL" id="CASHTH010001517">
    <property type="protein sequence ID" value="CAI8016325.1"/>
    <property type="molecule type" value="Genomic_DNA"/>
</dbReference>
<feature type="non-terminal residue" evidence="2">
    <location>
        <position position="135"/>
    </location>
</feature>
<dbReference type="Proteomes" id="UP001174909">
    <property type="component" value="Unassembled WGS sequence"/>
</dbReference>
<dbReference type="GO" id="GO:0005829">
    <property type="term" value="C:cytosol"/>
    <property type="evidence" value="ECO:0007669"/>
    <property type="project" value="TreeGrafter"/>
</dbReference>
<dbReference type="PANTHER" id="PTHR12305:SF81">
    <property type="entry name" value="PHOSPHATIDYLINOSITOL 3,4,5-TRISPHOSPHATE 3-PHOSPHATASE AND DUAL-SPECIFICITY PROTEIN PHOSPHATASE PTEN"/>
    <property type="match status" value="1"/>
</dbReference>
<keyword evidence="3" id="KW-1185">Reference proteome</keyword>
<dbReference type="InterPro" id="IPR051281">
    <property type="entry name" value="Dual-spec_lipid-protein_phosph"/>
</dbReference>
<protein>
    <submittedName>
        <fullName evidence="2">Phosphatidylinositol 3,4,5-trisphosphate 3-phosphatase and dual-specificity protein phosphatase PTEN</fullName>
    </submittedName>
</protein>
<reference evidence="2" key="1">
    <citation type="submission" date="2023-03" db="EMBL/GenBank/DDBJ databases">
        <authorList>
            <person name="Steffen K."/>
            <person name="Cardenas P."/>
        </authorList>
    </citation>
    <scope>NUCLEOTIDE SEQUENCE</scope>
</reference>
<dbReference type="GO" id="GO:0005886">
    <property type="term" value="C:plasma membrane"/>
    <property type="evidence" value="ECO:0007669"/>
    <property type="project" value="TreeGrafter"/>
</dbReference>
<dbReference type="Pfam" id="PF10409">
    <property type="entry name" value="PTEN_C2"/>
    <property type="match status" value="1"/>
</dbReference>
<dbReference type="GO" id="GO:0051896">
    <property type="term" value="P:regulation of phosphatidylinositol 3-kinase/protein kinase B signal transduction"/>
    <property type="evidence" value="ECO:0007669"/>
    <property type="project" value="TreeGrafter"/>
</dbReference>
<dbReference type="SMART" id="SM01326">
    <property type="entry name" value="PTEN_C2"/>
    <property type="match status" value="1"/>
</dbReference>
<evidence type="ECO:0000259" key="1">
    <source>
        <dbReference type="PROSITE" id="PS51182"/>
    </source>
</evidence>
<sequence length="135" mass="15975">QGVTIPSQRRWVQYYGHLIRNSLEYSPRTVLLKALRLQGMPMMQVGTCVPSFVVRFNNVRIHTSKVYENLRKTDTIVDLTLPQPVPLCGDIKIELFHNTRTYRKEKMLHFWFNTFFIDMHIAQQQAWAADEHRSL</sequence>
<dbReference type="GO" id="GO:0042995">
    <property type="term" value="C:cell projection"/>
    <property type="evidence" value="ECO:0007669"/>
    <property type="project" value="TreeGrafter"/>
</dbReference>
<gene>
    <name evidence="2" type="ORF">GBAR_LOCUS10015</name>
</gene>
<dbReference type="GO" id="GO:0005634">
    <property type="term" value="C:nucleus"/>
    <property type="evidence" value="ECO:0007669"/>
    <property type="project" value="TreeGrafter"/>
</dbReference>
<comment type="caution">
    <text evidence="2">The sequence shown here is derived from an EMBL/GenBank/DDBJ whole genome shotgun (WGS) entry which is preliminary data.</text>
</comment>
<dbReference type="Gene3D" id="2.60.40.1110">
    <property type="match status" value="1"/>
</dbReference>
<dbReference type="InterPro" id="IPR035892">
    <property type="entry name" value="C2_domain_sf"/>
</dbReference>
<evidence type="ECO:0000313" key="2">
    <source>
        <dbReference type="EMBL" id="CAI8016325.1"/>
    </source>
</evidence>
<dbReference type="GO" id="GO:0043491">
    <property type="term" value="P:phosphatidylinositol 3-kinase/protein kinase B signal transduction"/>
    <property type="evidence" value="ECO:0007669"/>
    <property type="project" value="TreeGrafter"/>
</dbReference>
<dbReference type="GO" id="GO:0048870">
    <property type="term" value="P:cell motility"/>
    <property type="evidence" value="ECO:0007669"/>
    <property type="project" value="TreeGrafter"/>
</dbReference>
<feature type="domain" description="C2 tensin-type" evidence="1">
    <location>
        <begin position="27"/>
        <end position="135"/>
    </location>
</feature>
<evidence type="ECO:0000313" key="3">
    <source>
        <dbReference type="Proteomes" id="UP001174909"/>
    </source>
</evidence>
<dbReference type="PROSITE" id="PS51182">
    <property type="entry name" value="C2_TENSIN"/>
    <property type="match status" value="1"/>
</dbReference>
<dbReference type="GO" id="GO:0004725">
    <property type="term" value="F:protein tyrosine phosphatase activity"/>
    <property type="evidence" value="ECO:0007669"/>
    <property type="project" value="TreeGrafter"/>
</dbReference>
<dbReference type="GO" id="GO:0016314">
    <property type="term" value="F:phosphatidylinositol-3,4,5-trisphosphate 3-phosphatase activity"/>
    <property type="evidence" value="ECO:0007669"/>
    <property type="project" value="TreeGrafter"/>
</dbReference>
<accession>A0AA35RRD1</accession>